<gene>
    <name evidence="2" type="ORF">BTBSAS_10172</name>
    <name evidence="1" type="ORF">CNY62_08650</name>
</gene>
<dbReference type="RefSeq" id="WP_029090665.1">
    <property type="nucleotide sequence ID" value="NZ_CBCPKC010000003.1"/>
</dbReference>
<protein>
    <submittedName>
        <fullName evidence="1">Uncharacterized protein</fullName>
    </submittedName>
</protein>
<evidence type="ECO:0000313" key="2">
    <source>
        <dbReference type="EMBL" id="SPP25904.1"/>
    </source>
</evidence>
<dbReference type="OrthoDB" id="8704087at2"/>
<reference evidence="2" key="2">
    <citation type="submission" date="2018-04" db="EMBL/GenBank/DDBJ databases">
        <authorList>
            <person name="Go L.Y."/>
            <person name="Mitchell J.A."/>
        </authorList>
    </citation>
    <scope>NUCLEOTIDE SEQUENCE</scope>
    <source>
        <strain evidence="2">BSAS1 3</strain>
    </source>
</reference>
<dbReference type="Proteomes" id="UP000243591">
    <property type="component" value="Chromosome"/>
</dbReference>
<dbReference type="Proteomes" id="UP000270190">
    <property type="component" value="Unassembled WGS sequence"/>
</dbReference>
<name>A0A1D2LE98_BROTH</name>
<dbReference type="EMBL" id="CP023483">
    <property type="protein sequence ID" value="ATF26447.1"/>
    <property type="molecule type" value="Genomic_DNA"/>
</dbReference>
<organism evidence="1 3">
    <name type="scientific">Brochothrix thermosphacta</name>
    <name type="common">Microbacterium thermosphactum</name>
    <dbReference type="NCBI Taxonomy" id="2756"/>
    <lineage>
        <taxon>Bacteria</taxon>
        <taxon>Bacillati</taxon>
        <taxon>Bacillota</taxon>
        <taxon>Bacilli</taxon>
        <taxon>Bacillales</taxon>
        <taxon>Listeriaceae</taxon>
        <taxon>Brochothrix</taxon>
    </lineage>
</organism>
<proteinExistence type="predicted"/>
<evidence type="ECO:0000313" key="1">
    <source>
        <dbReference type="EMBL" id="ATF26447.1"/>
    </source>
</evidence>
<accession>A0A1D2LE98</accession>
<reference evidence="4" key="3">
    <citation type="submission" date="2018-04" db="EMBL/GenBank/DDBJ databases">
        <authorList>
            <person name="Illikoud N."/>
        </authorList>
    </citation>
    <scope>NUCLEOTIDE SEQUENCE [LARGE SCALE GENOMIC DNA]</scope>
</reference>
<evidence type="ECO:0000313" key="3">
    <source>
        <dbReference type="Proteomes" id="UP000243591"/>
    </source>
</evidence>
<dbReference type="KEGG" id="bths:CNY62_08650"/>
<dbReference type="EMBL" id="OUNC01000001">
    <property type="protein sequence ID" value="SPP25904.1"/>
    <property type="molecule type" value="Genomic_DNA"/>
</dbReference>
<dbReference type="STRING" id="2756.BFR44_08650"/>
<sequence length="258" mass="30197">MAKNEVSIDKKVYLYLDTVTNSVISRGITFPEFIDGIGKKRLPSALLLLDKKYDTVNYNQHTNFGFIDDTEKMKQRAIVLEKQTQNFSWLDFEEIDMLNQLTGQEIAEILYLAHRGTHLRSPFYYKLQNEYAYLSLDEGERTKVYYRDITRFYDMIANVITDRISVLIHKKTLFGKPRKKSIVGLPVTLLRSLKLLLKEGCVLSFDQLERTKTEIRLPIANSDEENDENITLDGNENEIVPKAWIVYSIKNNEWTFEY</sequence>
<dbReference type="AlphaFoldDB" id="A0A1D2LE98"/>
<reference evidence="1 3" key="1">
    <citation type="submission" date="2017-09" db="EMBL/GenBank/DDBJ databases">
        <title>Complete Genome Sequences of Two Strains of the Meat Spoilage Bacterium Brochothrix thermosphacta Isolated from Ground Chicken.</title>
        <authorList>
            <person name="Paoli G.C."/>
            <person name="Wijey C."/>
            <person name="Chen C.-Y."/>
            <person name="Nguyen L."/>
            <person name="Yan X."/>
            <person name="Irwin P.L."/>
        </authorList>
    </citation>
    <scope>NUCLEOTIDE SEQUENCE [LARGE SCALE GENOMIC DNA]</scope>
    <source>
        <strain evidence="1 3">BI</strain>
    </source>
</reference>
<keyword evidence="3" id="KW-1185">Reference proteome</keyword>
<evidence type="ECO:0000313" key="4">
    <source>
        <dbReference type="Proteomes" id="UP000270190"/>
    </source>
</evidence>